<proteinExistence type="predicted"/>
<keyword evidence="3" id="KW-1185">Reference proteome</keyword>
<feature type="transmembrane region" description="Helical" evidence="1">
    <location>
        <begin position="185"/>
        <end position="208"/>
    </location>
</feature>
<reference evidence="2 3" key="1">
    <citation type="submission" date="2020-07" db="EMBL/GenBank/DDBJ databases">
        <title>Genomic Encyclopedia of Type Strains, Phase IV (KMG-V): Genome sequencing to study the core and pangenomes of soil and plant-associated prokaryotes.</title>
        <authorList>
            <person name="Whitman W."/>
        </authorList>
    </citation>
    <scope>NUCLEOTIDE SEQUENCE [LARGE SCALE GENOMIC DNA]</scope>
    <source>
        <strain evidence="2 3">RH2WT43</strain>
    </source>
</reference>
<dbReference type="EMBL" id="JACGXL010000001">
    <property type="protein sequence ID" value="MBA8886807.1"/>
    <property type="molecule type" value="Genomic_DNA"/>
</dbReference>
<name>A0A839ER33_9GAMM</name>
<dbReference type="RefSeq" id="WP_259392821.1">
    <property type="nucleotide sequence ID" value="NZ_JACGXL010000001.1"/>
</dbReference>
<feature type="transmembrane region" description="Helical" evidence="1">
    <location>
        <begin position="153"/>
        <end position="173"/>
    </location>
</feature>
<evidence type="ECO:0000313" key="2">
    <source>
        <dbReference type="EMBL" id="MBA8886807.1"/>
    </source>
</evidence>
<protein>
    <submittedName>
        <fullName evidence="2">Putative membrane protein</fullName>
    </submittedName>
</protein>
<organism evidence="2 3">
    <name type="scientific">Dokdonella fugitiva</name>
    <dbReference type="NCBI Taxonomy" id="328517"/>
    <lineage>
        <taxon>Bacteria</taxon>
        <taxon>Pseudomonadati</taxon>
        <taxon>Pseudomonadota</taxon>
        <taxon>Gammaproteobacteria</taxon>
        <taxon>Lysobacterales</taxon>
        <taxon>Rhodanobacteraceae</taxon>
        <taxon>Dokdonella</taxon>
    </lineage>
</organism>
<feature type="transmembrane region" description="Helical" evidence="1">
    <location>
        <begin position="35"/>
        <end position="58"/>
    </location>
</feature>
<dbReference type="Proteomes" id="UP000550401">
    <property type="component" value="Unassembled WGS sequence"/>
</dbReference>
<evidence type="ECO:0000256" key="1">
    <source>
        <dbReference type="SAM" id="Phobius"/>
    </source>
</evidence>
<dbReference type="AlphaFoldDB" id="A0A839ER33"/>
<dbReference type="Pfam" id="PF10067">
    <property type="entry name" value="DUF2306"/>
    <property type="match status" value="1"/>
</dbReference>
<keyword evidence="1" id="KW-0812">Transmembrane</keyword>
<feature type="transmembrane region" description="Helical" evidence="1">
    <location>
        <begin position="220"/>
        <end position="244"/>
    </location>
</feature>
<gene>
    <name evidence="2" type="ORF">FHW12_000998</name>
</gene>
<evidence type="ECO:0000313" key="3">
    <source>
        <dbReference type="Proteomes" id="UP000550401"/>
    </source>
</evidence>
<keyword evidence="1" id="KW-1133">Transmembrane helix</keyword>
<feature type="transmembrane region" description="Helical" evidence="1">
    <location>
        <begin position="256"/>
        <end position="281"/>
    </location>
</feature>
<feature type="transmembrane region" description="Helical" evidence="1">
    <location>
        <begin position="86"/>
        <end position="108"/>
    </location>
</feature>
<accession>A0A839ER33</accession>
<sequence length="284" mass="30400">MPPSVATADTLEPAEAVAMPQAPARAGGRALRGVAATWWVVAVAGQLLFAFYIVTFYARSALAGRPEAWNAVVKGAYAPGDTVGNLVFASHLVFALAVVAGGALQLVPRIRSRWPAVHRWNGRVFATAGVIAALGGLFMVWSHPKPEQFVQHLGISLDAVLILVFAFLAVRAARARRYDVHRRWALRLFLAVGGVWFFRIGLMAWIVANQGPAGFDPKTFSGPFLSFLAFAQYLVPLALLELYLRAQRGSARVQLAMAFGLGAATLVMAGGIAAAGAILWLPRI</sequence>
<keyword evidence="1" id="KW-0472">Membrane</keyword>
<dbReference type="InterPro" id="IPR018750">
    <property type="entry name" value="DUF2306_membrane"/>
</dbReference>
<comment type="caution">
    <text evidence="2">The sequence shown here is derived from an EMBL/GenBank/DDBJ whole genome shotgun (WGS) entry which is preliminary data.</text>
</comment>
<feature type="transmembrane region" description="Helical" evidence="1">
    <location>
        <begin position="120"/>
        <end position="141"/>
    </location>
</feature>